<protein>
    <submittedName>
        <fullName evidence="2">Uncharacterized protein</fullName>
    </submittedName>
</protein>
<name>A0A2S3W5Z4_9PROT</name>
<dbReference type="AlphaFoldDB" id="A0A2S3W5Z4"/>
<sequence length="34" mass="3744">MGGHHQARPLFRKIPEPGNDTLTPFSVISGRVMP</sequence>
<feature type="region of interest" description="Disordered" evidence="1">
    <location>
        <begin position="1"/>
        <end position="22"/>
    </location>
</feature>
<comment type="caution">
    <text evidence="2">The sequence shown here is derived from an EMBL/GenBank/DDBJ whole genome shotgun (WGS) entry which is preliminary data.</text>
</comment>
<dbReference type="Proteomes" id="UP000237344">
    <property type="component" value="Unassembled WGS sequence"/>
</dbReference>
<dbReference type="EMBL" id="POTC01000002">
    <property type="protein sequence ID" value="POF63963.1"/>
    <property type="molecule type" value="Genomic_DNA"/>
</dbReference>
<keyword evidence="3" id="KW-1185">Reference proteome</keyword>
<organism evidence="2 3">
    <name type="scientific">Novacetimonas maltaceti</name>
    <dbReference type="NCBI Taxonomy" id="1203393"/>
    <lineage>
        <taxon>Bacteria</taxon>
        <taxon>Pseudomonadati</taxon>
        <taxon>Pseudomonadota</taxon>
        <taxon>Alphaproteobacteria</taxon>
        <taxon>Acetobacterales</taxon>
        <taxon>Acetobacteraceae</taxon>
        <taxon>Novacetimonas</taxon>
    </lineage>
</organism>
<reference evidence="2 3" key="1">
    <citation type="submission" date="2018-01" db="EMBL/GenBank/DDBJ databases">
        <title>Draft Genome Sequence of Komagataeibacter maltaceti LMG 1529, a Vinegar Producing Acetic Acid Bacterium Isolated from Malt Vinegar Brewery Acetifiers.</title>
        <authorList>
            <person name="Zhang Q."/>
            <person name="Hollensteiner J."/>
            <person name="Poehlein A."/>
            <person name="Daniel R."/>
        </authorList>
    </citation>
    <scope>NUCLEOTIDE SEQUENCE [LARGE SCALE GENOMIC DNA]</scope>
    <source>
        <strain evidence="2 3">LMG 1529</strain>
    </source>
</reference>
<evidence type="ECO:0000313" key="2">
    <source>
        <dbReference type="EMBL" id="POF63963.1"/>
    </source>
</evidence>
<proteinExistence type="predicted"/>
<gene>
    <name evidence="2" type="ORF">KMAL_02280</name>
</gene>
<evidence type="ECO:0000313" key="3">
    <source>
        <dbReference type="Proteomes" id="UP000237344"/>
    </source>
</evidence>
<accession>A0A2S3W5Z4</accession>
<evidence type="ECO:0000256" key="1">
    <source>
        <dbReference type="SAM" id="MobiDB-lite"/>
    </source>
</evidence>
<feature type="compositionally biased region" description="Basic residues" evidence="1">
    <location>
        <begin position="1"/>
        <end position="11"/>
    </location>
</feature>